<dbReference type="SUPFAM" id="SSF52540">
    <property type="entry name" value="P-loop containing nucleoside triphosphate hydrolases"/>
    <property type="match status" value="1"/>
</dbReference>
<dbReference type="InterPro" id="IPR027417">
    <property type="entry name" value="P-loop_NTPase"/>
</dbReference>
<dbReference type="eggNOG" id="COG3950">
    <property type="taxonomic scope" value="Bacteria"/>
</dbReference>
<evidence type="ECO:0000313" key="3">
    <source>
        <dbReference type="EMBL" id="EFA97161.1"/>
    </source>
</evidence>
<dbReference type="EMBL" id="ADEF01000045">
    <property type="protein sequence ID" value="EFA97161.1"/>
    <property type="molecule type" value="Genomic_DNA"/>
</dbReference>
<dbReference type="AlphaFoldDB" id="D1W0C5"/>
<dbReference type="GO" id="GO:0005524">
    <property type="term" value="F:ATP binding"/>
    <property type="evidence" value="ECO:0007669"/>
    <property type="project" value="InterPro"/>
</dbReference>
<gene>
    <name evidence="3" type="ORF">HMPREF9019_1021</name>
</gene>
<dbReference type="Proteomes" id="UP000004001">
    <property type="component" value="Unassembled WGS sequence"/>
</dbReference>
<reference evidence="3 4" key="1">
    <citation type="submission" date="2009-12" db="EMBL/GenBank/DDBJ databases">
        <title>Genome Sequence of Prevotella timonensis CRIS 5C-B1.</title>
        <authorList>
            <person name="Durkin A.S."/>
            <person name="Madupu R."/>
            <person name="Torralba M."/>
            <person name="Methe B."/>
            <person name="Sutton G."/>
            <person name="Strausberg R.L."/>
            <person name="Nelson K.E."/>
        </authorList>
    </citation>
    <scope>NUCLEOTIDE SEQUENCE [LARGE SCALE GENOMIC DNA]</scope>
    <source>
        <strain evidence="3 4">CRIS 5C-B1</strain>
    </source>
</reference>
<dbReference type="InterPro" id="IPR003593">
    <property type="entry name" value="AAA+_ATPase"/>
</dbReference>
<evidence type="ECO:0000313" key="4">
    <source>
        <dbReference type="Proteomes" id="UP000004001"/>
    </source>
</evidence>
<sequence>MKIKKIKIERLYNRYNFEWELSPNVNILAGENGSYKTTLLKIIAALCEPDNIPEAFGVKSASANMSNDITVKYRSFRDSLLRLRKEFESDELLNELASKISTDINSQDEKSLADHTINASIIAIRKKSSKIAISTFRQERNYSLVSTFDVPTKTENISALDQQLEKLESEYAYYLSDLSKQLNDIIKSVGRVEREDMQRIYAQNDLFIEIVNHAFANTKKFVDTEQSKLQFKLEKEVLDDNKKLSSGEKQFLIIMLTVLLQRKEESILIMDEPEISMHIDWQRELLNNLKKLNPNCQIILATHSPGVIMDGWEQLVTNISSLITRIE</sequence>
<evidence type="ECO:0000256" key="1">
    <source>
        <dbReference type="SAM" id="Coils"/>
    </source>
</evidence>
<keyword evidence="1" id="KW-0175">Coiled coil</keyword>
<dbReference type="InterPro" id="IPR014555">
    <property type="entry name" value="RecF-like"/>
</dbReference>
<dbReference type="PIRSF" id="PIRSF029347">
    <property type="entry name" value="RecF"/>
    <property type="match status" value="1"/>
</dbReference>
<dbReference type="Gene3D" id="3.40.50.300">
    <property type="entry name" value="P-loop containing nucleotide triphosphate hydrolases"/>
    <property type="match status" value="1"/>
</dbReference>
<evidence type="ECO:0000259" key="2">
    <source>
        <dbReference type="SMART" id="SM00382"/>
    </source>
</evidence>
<dbReference type="RefSeq" id="WP_008124716.1">
    <property type="nucleotide sequence ID" value="NZ_ADEF01000045.1"/>
</dbReference>
<feature type="domain" description="AAA+ ATPase" evidence="2">
    <location>
        <begin position="22"/>
        <end position="324"/>
    </location>
</feature>
<dbReference type="PANTHER" id="PTHR43581">
    <property type="entry name" value="ATP/GTP PHOSPHATASE"/>
    <property type="match status" value="1"/>
</dbReference>
<dbReference type="InterPro" id="IPR003959">
    <property type="entry name" value="ATPase_AAA_core"/>
</dbReference>
<feature type="coiled-coil region" evidence="1">
    <location>
        <begin position="150"/>
        <end position="177"/>
    </location>
</feature>
<dbReference type="Pfam" id="PF13304">
    <property type="entry name" value="AAA_21"/>
    <property type="match status" value="1"/>
</dbReference>
<protein>
    <recommendedName>
        <fullName evidence="2">AAA+ ATPase domain-containing protein</fullName>
    </recommendedName>
</protein>
<name>D1W0C5_9BACT</name>
<proteinExistence type="predicted"/>
<comment type="caution">
    <text evidence="3">The sequence shown here is derived from an EMBL/GenBank/DDBJ whole genome shotgun (WGS) entry which is preliminary data.</text>
</comment>
<keyword evidence="4" id="KW-1185">Reference proteome</keyword>
<dbReference type="GO" id="GO:0016887">
    <property type="term" value="F:ATP hydrolysis activity"/>
    <property type="evidence" value="ECO:0007669"/>
    <property type="project" value="InterPro"/>
</dbReference>
<organism evidence="3 4">
    <name type="scientific">Hoylesella timonensis CRIS 5C-B1</name>
    <dbReference type="NCBI Taxonomy" id="679189"/>
    <lineage>
        <taxon>Bacteria</taxon>
        <taxon>Pseudomonadati</taxon>
        <taxon>Bacteroidota</taxon>
        <taxon>Bacteroidia</taxon>
        <taxon>Bacteroidales</taxon>
        <taxon>Prevotellaceae</taxon>
        <taxon>Hoylesella</taxon>
    </lineage>
</organism>
<dbReference type="InterPro" id="IPR051396">
    <property type="entry name" value="Bact_Antivir_Def_Nuclease"/>
</dbReference>
<dbReference type="SMART" id="SM00382">
    <property type="entry name" value="AAA"/>
    <property type="match status" value="1"/>
</dbReference>
<accession>D1W0C5</accession>
<dbReference type="CDD" id="cd00267">
    <property type="entry name" value="ABC_ATPase"/>
    <property type="match status" value="1"/>
</dbReference>
<dbReference type="PANTHER" id="PTHR43581:SF2">
    <property type="entry name" value="EXCINUCLEASE ATPASE SUBUNIT"/>
    <property type="match status" value="1"/>
</dbReference>